<proteinExistence type="predicted"/>
<dbReference type="Gene3D" id="3.90.1690.10">
    <property type="entry name" value="phage-related protein like domain"/>
    <property type="match status" value="1"/>
</dbReference>
<accession>A0ABP7PBT5</accession>
<dbReference type="EMBL" id="BAAAZW010000006">
    <property type="protein sequence ID" value="GAA3963031.1"/>
    <property type="molecule type" value="Genomic_DNA"/>
</dbReference>
<reference evidence="2" key="1">
    <citation type="journal article" date="2019" name="Int. J. Syst. Evol. Microbiol.">
        <title>The Global Catalogue of Microorganisms (GCM) 10K type strain sequencing project: providing services to taxonomists for standard genome sequencing and annotation.</title>
        <authorList>
            <consortium name="The Broad Institute Genomics Platform"/>
            <consortium name="The Broad Institute Genome Sequencing Center for Infectious Disease"/>
            <person name="Wu L."/>
            <person name="Ma J."/>
        </authorList>
    </citation>
    <scope>NUCLEOTIDE SEQUENCE [LARGE SCALE GENOMIC DNA]</scope>
    <source>
        <strain evidence="2">JCM 16923</strain>
    </source>
</reference>
<gene>
    <name evidence="1" type="ORF">GCM10022231_24100</name>
</gene>
<dbReference type="RefSeq" id="WP_344784031.1">
    <property type="nucleotide sequence ID" value="NZ_BAAAZW010000006.1"/>
</dbReference>
<organism evidence="1 2">
    <name type="scientific">Gordonia caeni</name>
    <dbReference type="NCBI Taxonomy" id="1007097"/>
    <lineage>
        <taxon>Bacteria</taxon>
        <taxon>Bacillati</taxon>
        <taxon>Actinomycetota</taxon>
        <taxon>Actinomycetes</taxon>
        <taxon>Mycobacteriales</taxon>
        <taxon>Gordoniaceae</taxon>
        <taxon>Gordonia</taxon>
    </lineage>
</organism>
<dbReference type="Pfam" id="PF25209">
    <property type="entry name" value="Phage_capsid_4"/>
    <property type="match status" value="1"/>
</dbReference>
<comment type="caution">
    <text evidence="1">The sequence shown here is derived from an EMBL/GenBank/DDBJ whole genome shotgun (WGS) entry which is preliminary data.</text>
</comment>
<evidence type="ECO:0008006" key="3">
    <source>
        <dbReference type="Google" id="ProtNLM"/>
    </source>
</evidence>
<keyword evidence="2" id="KW-1185">Reference proteome</keyword>
<dbReference type="InterPro" id="IPR053738">
    <property type="entry name" value="Lambda_capsid_assembly"/>
</dbReference>
<dbReference type="Proteomes" id="UP001418444">
    <property type="component" value="Unassembled WGS sequence"/>
</dbReference>
<protein>
    <recommendedName>
        <fullName evidence="3">Phage major capsid protein</fullName>
    </recommendedName>
</protein>
<evidence type="ECO:0000313" key="1">
    <source>
        <dbReference type="EMBL" id="GAA3963031.1"/>
    </source>
</evidence>
<evidence type="ECO:0000313" key="2">
    <source>
        <dbReference type="Proteomes" id="UP001418444"/>
    </source>
</evidence>
<sequence length="309" mass="32809">MSNLTYPPAPVQVTGDVKTIHQFLKEPTSIAKYVQTLADQALIADVLLPKTHTTESGSFVVEEPVEAGTTTDPEPVAPGGEYPLTSIKSGDSHAVSTLKRGFDALITDESVSRRKFSPVQEAFTGMLYQMTTVIDSLALSAVTSAVSRSENAIAPWGATGHNPLRDLLLARAKVSALKKGLHLNLCVVDLETAAMLASDEKIAALLKREDGSAPVYTGNLGNLGNFQILTSEHLPVGAGNALLLDSTRLGGMGDENLHAPGYTKAPGGKIEIKTWREDGIDSQRVRVRRVTVPIIEDADAGFIIEGVSA</sequence>
<name>A0ABP7PBT5_9ACTN</name>